<dbReference type="Proteomes" id="UP000326757">
    <property type="component" value="Unassembled WGS sequence"/>
</dbReference>
<protein>
    <recommendedName>
        <fullName evidence="4">Secreted protein</fullName>
    </recommendedName>
</protein>
<name>A0A5N6KB28_MONLA</name>
<dbReference type="EMBL" id="VIGI01000005">
    <property type="protein sequence ID" value="KAB8300383.1"/>
    <property type="molecule type" value="Genomic_DNA"/>
</dbReference>
<sequence length="108" mass="12266">MQALTRVICRLARWRTILCWGYMSVASPTVCVKGHICDNTNLLHQGSSSVSIWMFWKKFLQSANRPARLSYLYVGFGEHLACAAQSESRNDAHSLVGNVVFREKIVNY</sequence>
<keyword evidence="3" id="KW-1185">Reference proteome</keyword>
<reference evidence="2 3" key="1">
    <citation type="submission" date="2019-06" db="EMBL/GenBank/DDBJ databases">
        <title>Genome Sequence of the Brown Rot Fungal Pathogen Monilinia laxa.</title>
        <authorList>
            <person name="De Miccolis Angelini R.M."/>
            <person name="Landi L."/>
            <person name="Abate D."/>
            <person name="Pollastro S."/>
            <person name="Romanazzi G."/>
            <person name="Faretra F."/>
        </authorList>
    </citation>
    <scope>NUCLEOTIDE SEQUENCE [LARGE SCALE GENOMIC DNA]</scope>
    <source>
        <strain evidence="2 3">Mlax316</strain>
    </source>
</reference>
<gene>
    <name evidence="2" type="ORF">EYC80_000565</name>
</gene>
<feature type="chain" id="PRO_5024931144" description="Secreted protein" evidence="1">
    <location>
        <begin position="20"/>
        <end position="108"/>
    </location>
</feature>
<evidence type="ECO:0000256" key="1">
    <source>
        <dbReference type="SAM" id="SignalP"/>
    </source>
</evidence>
<proteinExistence type="predicted"/>
<dbReference type="AlphaFoldDB" id="A0A5N6KB28"/>
<feature type="signal peptide" evidence="1">
    <location>
        <begin position="1"/>
        <end position="19"/>
    </location>
</feature>
<organism evidence="2 3">
    <name type="scientific">Monilinia laxa</name>
    <name type="common">Brown rot fungus</name>
    <name type="synonym">Sclerotinia laxa</name>
    <dbReference type="NCBI Taxonomy" id="61186"/>
    <lineage>
        <taxon>Eukaryota</taxon>
        <taxon>Fungi</taxon>
        <taxon>Dikarya</taxon>
        <taxon>Ascomycota</taxon>
        <taxon>Pezizomycotina</taxon>
        <taxon>Leotiomycetes</taxon>
        <taxon>Helotiales</taxon>
        <taxon>Sclerotiniaceae</taxon>
        <taxon>Monilinia</taxon>
    </lineage>
</organism>
<keyword evidence="1" id="KW-0732">Signal</keyword>
<comment type="caution">
    <text evidence="2">The sequence shown here is derived from an EMBL/GenBank/DDBJ whole genome shotgun (WGS) entry which is preliminary data.</text>
</comment>
<evidence type="ECO:0000313" key="3">
    <source>
        <dbReference type="Proteomes" id="UP000326757"/>
    </source>
</evidence>
<accession>A0A5N6KB28</accession>
<evidence type="ECO:0000313" key="2">
    <source>
        <dbReference type="EMBL" id="KAB8300383.1"/>
    </source>
</evidence>
<evidence type="ECO:0008006" key="4">
    <source>
        <dbReference type="Google" id="ProtNLM"/>
    </source>
</evidence>